<accession>A0A1E1KAB5</accession>
<organism evidence="1 2">
    <name type="scientific">Rhynchosporium agropyri</name>
    <dbReference type="NCBI Taxonomy" id="914238"/>
    <lineage>
        <taxon>Eukaryota</taxon>
        <taxon>Fungi</taxon>
        <taxon>Dikarya</taxon>
        <taxon>Ascomycota</taxon>
        <taxon>Pezizomycotina</taxon>
        <taxon>Leotiomycetes</taxon>
        <taxon>Helotiales</taxon>
        <taxon>Ploettnerulaceae</taxon>
        <taxon>Rhynchosporium</taxon>
    </lineage>
</organism>
<dbReference type="Proteomes" id="UP000178912">
    <property type="component" value="Unassembled WGS sequence"/>
</dbReference>
<sequence length="130" mass="14378">MFLVAVAVSHGAKILLGRGIFHRYYTGSDQALDIALAWITECTSKHEFCSDGSSKVLPSRVLDLGDDDLCFKAKTTIGDGRSFRYAAFSHCWGLCGNDHVFTRATNNSWLQPFLVTDLPQTYQDSIVVAK</sequence>
<dbReference type="AlphaFoldDB" id="A0A1E1KAB5"/>
<proteinExistence type="predicted"/>
<gene>
    <name evidence="1" type="ORF">RAG0_18028</name>
</gene>
<dbReference type="OrthoDB" id="3562689at2759"/>
<name>A0A1E1KAB5_9HELO</name>
<evidence type="ECO:0000313" key="2">
    <source>
        <dbReference type="Proteomes" id="UP000178912"/>
    </source>
</evidence>
<protein>
    <submittedName>
        <fullName evidence="1">Uncharacterized protein</fullName>
    </submittedName>
</protein>
<dbReference type="EMBL" id="FJUX01000020">
    <property type="protein sequence ID" value="CZS95009.1"/>
    <property type="molecule type" value="Genomic_DNA"/>
</dbReference>
<keyword evidence="2" id="KW-1185">Reference proteome</keyword>
<reference evidence="2" key="1">
    <citation type="submission" date="2016-03" db="EMBL/GenBank/DDBJ databases">
        <authorList>
            <person name="Guldener U."/>
        </authorList>
    </citation>
    <scope>NUCLEOTIDE SEQUENCE [LARGE SCALE GENOMIC DNA]</scope>
    <source>
        <strain evidence="2">04CH-RAC-A.6.1</strain>
    </source>
</reference>
<evidence type="ECO:0000313" key="1">
    <source>
        <dbReference type="EMBL" id="CZS95009.1"/>
    </source>
</evidence>